<dbReference type="Gene3D" id="2.40.50.180">
    <property type="entry name" value="CheA-289, Domain 4"/>
    <property type="match status" value="1"/>
</dbReference>
<accession>A0A5N0T909</accession>
<name>A0A5N0T909_9GAMM</name>
<organism evidence="2 3">
    <name type="scientific">Marinihelvus fidelis</name>
    <dbReference type="NCBI Taxonomy" id="2613842"/>
    <lineage>
        <taxon>Bacteria</taxon>
        <taxon>Pseudomonadati</taxon>
        <taxon>Pseudomonadota</taxon>
        <taxon>Gammaproteobacteria</taxon>
        <taxon>Chromatiales</taxon>
        <taxon>Wenzhouxiangellaceae</taxon>
        <taxon>Marinihelvus</taxon>
    </lineage>
</organism>
<gene>
    <name evidence="2" type="ORF">F3N42_11475</name>
</gene>
<protein>
    <submittedName>
        <fullName evidence="2">Chemotaxis protein CheW</fullName>
    </submittedName>
</protein>
<feature type="domain" description="CheW-like" evidence="1">
    <location>
        <begin position="6"/>
        <end position="150"/>
    </location>
</feature>
<evidence type="ECO:0000259" key="1">
    <source>
        <dbReference type="PROSITE" id="PS50851"/>
    </source>
</evidence>
<evidence type="ECO:0000313" key="2">
    <source>
        <dbReference type="EMBL" id="KAA9130964.1"/>
    </source>
</evidence>
<comment type="caution">
    <text evidence="2">The sequence shown here is derived from an EMBL/GenBank/DDBJ whole genome shotgun (WGS) entry which is preliminary data.</text>
</comment>
<dbReference type="InterPro" id="IPR036061">
    <property type="entry name" value="CheW-like_dom_sf"/>
</dbReference>
<dbReference type="GO" id="GO:0006935">
    <property type="term" value="P:chemotaxis"/>
    <property type="evidence" value="ECO:0007669"/>
    <property type="project" value="InterPro"/>
</dbReference>
<dbReference type="AlphaFoldDB" id="A0A5N0T909"/>
<reference evidence="2 3" key="1">
    <citation type="submission" date="2019-09" db="EMBL/GenBank/DDBJ databases">
        <title>Wenzhouxiangella sp. Genome sequencing and assembly.</title>
        <authorList>
            <person name="Zhang R."/>
        </authorList>
    </citation>
    <scope>NUCLEOTIDE SEQUENCE [LARGE SCALE GENOMIC DNA]</scope>
    <source>
        <strain evidence="2 3">W260</strain>
    </source>
</reference>
<dbReference type="InterPro" id="IPR002545">
    <property type="entry name" value="CheW-lke_dom"/>
</dbReference>
<dbReference type="PROSITE" id="PS50851">
    <property type="entry name" value="CHEW"/>
    <property type="match status" value="1"/>
</dbReference>
<dbReference type="Pfam" id="PF01584">
    <property type="entry name" value="CheW"/>
    <property type="match status" value="1"/>
</dbReference>
<dbReference type="EMBL" id="VYXP01000006">
    <property type="protein sequence ID" value="KAA9130964.1"/>
    <property type="molecule type" value="Genomic_DNA"/>
</dbReference>
<dbReference type="RefSeq" id="WP_150864602.1">
    <property type="nucleotide sequence ID" value="NZ_VYXP01000006.1"/>
</dbReference>
<dbReference type="SUPFAM" id="SSF50341">
    <property type="entry name" value="CheW-like"/>
    <property type="match status" value="1"/>
</dbReference>
<dbReference type="GO" id="GO:0007165">
    <property type="term" value="P:signal transduction"/>
    <property type="evidence" value="ECO:0007669"/>
    <property type="project" value="InterPro"/>
</dbReference>
<dbReference type="Proteomes" id="UP000325372">
    <property type="component" value="Unassembled WGS sequence"/>
</dbReference>
<keyword evidence="3" id="KW-1185">Reference proteome</keyword>
<evidence type="ECO:0000313" key="3">
    <source>
        <dbReference type="Proteomes" id="UP000325372"/>
    </source>
</evidence>
<sequence>MPEIHEIRALLAPIEGGGVLLPGSMVAEVIDFSEPEAFSRGPDWLLGELRWNGWQVPVVDFAQLAGTGDATANLDRARVVVVKTHSETASVNLVGFLINGLPRMRNITTGNLVEDDSQHEPVGGVFSRVTVDDNAAIIPDLDTLASDIEAAVYTR</sequence>
<proteinExistence type="predicted"/>